<feature type="transmembrane region" description="Helical" evidence="7">
    <location>
        <begin position="405"/>
        <end position="425"/>
    </location>
</feature>
<feature type="transmembrane region" description="Helical" evidence="7">
    <location>
        <begin position="247"/>
        <end position="273"/>
    </location>
</feature>
<name>A0A6A7N4D5_9BURK</name>
<dbReference type="Proteomes" id="UP000440498">
    <property type="component" value="Unassembled WGS sequence"/>
</dbReference>
<evidence type="ECO:0000256" key="4">
    <source>
        <dbReference type="ARBA" id="ARBA00022847"/>
    </source>
</evidence>
<dbReference type="Pfam" id="PF01566">
    <property type="entry name" value="Nramp"/>
    <property type="match status" value="1"/>
</dbReference>
<feature type="transmembrane region" description="Helical" evidence="7">
    <location>
        <begin position="151"/>
        <end position="169"/>
    </location>
</feature>
<keyword evidence="5 7" id="KW-1133">Transmembrane helix</keyword>
<keyword evidence="4" id="KW-0769">Symport</keyword>
<accession>A0A6A7N4D5</accession>
<keyword evidence="3 7" id="KW-0812">Transmembrane</keyword>
<feature type="transmembrane region" description="Helical" evidence="7">
    <location>
        <begin position="189"/>
        <end position="210"/>
    </location>
</feature>
<feature type="transmembrane region" description="Helical" evidence="7">
    <location>
        <begin position="125"/>
        <end position="144"/>
    </location>
</feature>
<dbReference type="GO" id="GO:0015086">
    <property type="term" value="F:cadmium ion transmembrane transporter activity"/>
    <property type="evidence" value="ECO:0007669"/>
    <property type="project" value="TreeGrafter"/>
</dbReference>
<keyword evidence="9" id="KW-1185">Reference proteome</keyword>
<evidence type="ECO:0000313" key="9">
    <source>
        <dbReference type="Proteomes" id="UP000440498"/>
    </source>
</evidence>
<evidence type="ECO:0000256" key="7">
    <source>
        <dbReference type="SAM" id="Phobius"/>
    </source>
</evidence>
<evidence type="ECO:0000313" key="8">
    <source>
        <dbReference type="EMBL" id="MQA39852.1"/>
    </source>
</evidence>
<sequence>MDMTTPPQTGNKPGWLGKLGPGLITGAADDDPSGIATYSQAGAQFGYGMLWTMLLTYPLMVGIQAISARIGRVSGHGLATNIRRHFPAPLLYLLVGLLLVANTINIAADIAAMGQAVTLLAGGPAHWYAAGAGLLSLVLQVTLPYSRYVKVLKWLTLALLAYVATALTLKLPWLKLLHEALLPKLSWNAAYITTVVAIFGTTISPYLFFWQASQEVEDLRADPEARALKHAQAQAPQNLQRIKIDTVVGMGFSNLVAVFIMLTTAATLGAHGITQIASSAQAASALRPIAGDFAFALFSMGIIGTGLLAVPVLAGSAAYAIAGAMRWKNSLELQYSGAPRFYAIIIGSTAIGTALCFTNIDPIRALYWSAVVNGVISVPIMVVVMLLAARPAVMGKLVISRRLGVLGWLCTGVMAAAVLAMFATMGK</sequence>
<dbReference type="AlphaFoldDB" id="A0A6A7N4D5"/>
<dbReference type="RefSeq" id="WP_152839103.1">
    <property type="nucleotide sequence ID" value="NZ_WHUG01000006.1"/>
</dbReference>
<feature type="transmembrane region" description="Helical" evidence="7">
    <location>
        <begin position="366"/>
        <end position="393"/>
    </location>
</feature>
<organism evidence="8 9">
    <name type="scientific">Rugamonas aquatica</name>
    <dbReference type="NCBI Taxonomy" id="2743357"/>
    <lineage>
        <taxon>Bacteria</taxon>
        <taxon>Pseudomonadati</taxon>
        <taxon>Pseudomonadota</taxon>
        <taxon>Betaproteobacteria</taxon>
        <taxon>Burkholderiales</taxon>
        <taxon>Oxalobacteraceae</taxon>
        <taxon>Telluria group</taxon>
        <taxon>Rugamonas</taxon>
    </lineage>
</organism>
<feature type="transmembrane region" description="Helical" evidence="7">
    <location>
        <begin position="49"/>
        <end position="70"/>
    </location>
</feature>
<evidence type="ECO:0000256" key="3">
    <source>
        <dbReference type="ARBA" id="ARBA00022692"/>
    </source>
</evidence>
<keyword evidence="2" id="KW-0813">Transport</keyword>
<dbReference type="InterPro" id="IPR001046">
    <property type="entry name" value="NRAMP_fam"/>
</dbReference>
<dbReference type="GO" id="GO:0015293">
    <property type="term" value="F:symporter activity"/>
    <property type="evidence" value="ECO:0007669"/>
    <property type="project" value="UniProtKB-KW"/>
</dbReference>
<reference evidence="8 9" key="1">
    <citation type="submission" date="2019-10" db="EMBL/GenBank/DDBJ databases">
        <title>Two novel species isolated from a subtropical stream in China.</title>
        <authorList>
            <person name="Lu H."/>
        </authorList>
    </citation>
    <scope>NUCLEOTIDE SEQUENCE [LARGE SCALE GENOMIC DNA]</scope>
    <source>
        <strain evidence="8 9">FT29W</strain>
    </source>
</reference>
<proteinExistence type="predicted"/>
<evidence type="ECO:0000256" key="5">
    <source>
        <dbReference type="ARBA" id="ARBA00022989"/>
    </source>
</evidence>
<feature type="transmembrane region" description="Helical" evidence="7">
    <location>
        <begin position="341"/>
        <end position="360"/>
    </location>
</feature>
<evidence type="ECO:0000256" key="6">
    <source>
        <dbReference type="ARBA" id="ARBA00023136"/>
    </source>
</evidence>
<dbReference type="PANTHER" id="PTHR11706">
    <property type="entry name" value="SOLUTE CARRIER PROTEIN FAMILY 11 MEMBER"/>
    <property type="match status" value="1"/>
</dbReference>
<dbReference type="GO" id="GO:0005384">
    <property type="term" value="F:manganese ion transmembrane transporter activity"/>
    <property type="evidence" value="ECO:0007669"/>
    <property type="project" value="TreeGrafter"/>
</dbReference>
<feature type="transmembrane region" description="Helical" evidence="7">
    <location>
        <begin position="90"/>
        <end position="113"/>
    </location>
</feature>
<dbReference type="PANTHER" id="PTHR11706:SF33">
    <property type="entry name" value="NATURAL RESISTANCE-ASSOCIATED MACROPHAGE PROTEIN 2"/>
    <property type="match status" value="1"/>
</dbReference>
<dbReference type="EMBL" id="WHUG01000006">
    <property type="protein sequence ID" value="MQA39852.1"/>
    <property type="molecule type" value="Genomic_DNA"/>
</dbReference>
<evidence type="ECO:0000256" key="1">
    <source>
        <dbReference type="ARBA" id="ARBA00004141"/>
    </source>
</evidence>
<dbReference type="GO" id="GO:0005886">
    <property type="term" value="C:plasma membrane"/>
    <property type="evidence" value="ECO:0007669"/>
    <property type="project" value="TreeGrafter"/>
</dbReference>
<protein>
    <submittedName>
        <fullName evidence="8">Divalent metal cation transporter</fullName>
    </submittedName>
</protein>
<feature type="transmembrane region" description="Helical" evidence="7">
    <location>
        <begin position="293"/>
        <end position="321"/>
    </location>
</feature>
<comment type="caution">
    <text evidence="8">The sequence shown here is derived from an EMBL/GenBank/DDBJ whole genome shotgun (WGS) entry which is preliminary data.</text>
</comment>
<gene>
    <name evidence="8" type="ORF">GEV02_17005</name>
</gene>
<evidence type="ECO:0000256" key="2">
    <source>
        <dbReference type="ARBA" id="ARBA00022448"/>
    </source>
</evidence>
<comment type="subcellular location">
    <subcellularLocation>
        <location evidence="1">Membrane</location>
        <topology evidence="1">Multi-pass membrane protein</topology>
    </subcellularLocation>
</comment>
<dbReference type="GO" id="GO:0034755">
    <property type="term" value="P:iron ion transmembrane transport"/>
    <property type="evidence" value="ECO:0007669"/>
    <property type="project" value="TreeGrafter"/>
</dbReference>
<keyword evidence="6 7" id="KW-0472">Membrane</keyword>